<organism evidence="1">
    <name type="scientific">marine sediment metagenome</name>
    <dbReference type="NCBI Taxonomy" id="412755"/>
    <lineage>
        <taxon>unclassified sequences</taxon>
        <taxon>metagenomes</taxon>
        <taxon>ecological metagenomes</taxon>
    </lineage>
</organism>
<feature type="non-terminal residue" evidence="1">
    <location>
        <position position="43"/>
    </location>
</feature>
<sequence>MKHSVLYLGDAALDRQASYLVGIMSHYNIGFDYVNSDGKFSDN</sequence>
<evidence type="ECO:0000313" key="1">
    <source>
        <dbReference type="EMBL" id="GAH40275.1"/>
    </source>
</evidence>
<protein>
    <submittedName>
        <fullName evidence="1">Uncharacterized protein</fullName>
    </submittedName>
</protein>
<name>X1G604_9ZZZZ</name>
<reference evidence="1" key="1">
    <citation type="journal article" date="2014" name="Front. Microbiol.">
        <title>High frequency of phylogenetically diverse reductive dehalogenase-homologous genes in deep subseafloor sedimentary metagenomes.</title>
        <authorList>
            <person name="Kawai M."/>
            <person name="Futagami T."/>
            <person name="Toyoda A."/>
            <person name="Takaki Y."/>
            <person name="Nishi S."/>
            <person name="Hori S."/>
            <person name="Arai W."/>
            <person name="Tsubouchi T."/>
            <person name="Morono Y."/>
            <person name="Uchiyama I."/>
            <person name="Ito T."/>
            <person name="Fujiyama A."/>
            <person name="Inagaki F."/>
            <person name="Takami H."/>
        </authorList>
    </citation>
    <scope>NUCLEOTIDE SEQUENCE</scope>
    <source>
        <strain evidence="1">Expedition CK06-06</strain>
    </source>
</reference>
<gene>
    <name evidence="1" type="ORF">S03H2_24630</name>
</gene>
<dbReference type="AlphaFoldDB" id="X1G604"/>
<dbReference type="EMBL" id="BARU01013736">
    <property type="protein sequence ID" value="GAH40275.1"/>
    <property type="molecule type" value="Genomic_DNA"/>
</dbReference>
<proteinExistence type="predicted"/>
<comment type="caution">
    <text evidence="1">The sequence shown here is derived from an EMBL/GenBank/DDBJ whole genome shotgun (WGS) entry which is preliminary data.</text>
</comment>
<accession>X1G604</accession>